<organism evidence="1 2">
    <name type="scientific">Diphasiastrum complanatum</name>
    <name type="common">Issler's clubmoss</name>
    <name type="synonym">Lycopodium complanatum</name>
    <dbReference type="NCBI Taxonomy" id="34168"/>
    <lineage>
        <taxon>Eukaryota</taxon>
        <taxon>Viridiplantae</taxon>
        <taxon>Streptophyta</taxon>
        <taxon>Embryophyta</taxon>
        <taxon>Tracheophyta</taxon>
        <taxon>Lycopodiopsida</taxon>
        <taxon>Lycopodiales</taxon>
        <taxon>Lycopodiaceae</taxon>
        <taxon>Lycopodioideae</taxon>
        <taxon>Diphasiastrum</taxon>
    </lineage>
</organism>
<protein>
    <submittedName>
        <fullName evidence="1">Uncharacterized protein</fullName>
    </submittedName>
</protein>
<name>A0ACC2C1U6_DIPCM</name>
<reference evidence="2" key="1">
    <citation type="journal article" date="2024" name="Proc. Natl. Acad. Sci. U.S.A.">
        <title>Extraordinary preservation of gene collinearity over three hundred million years revealed in homosporous lycophytes.</title>
        <authorList>
            <person name="Li C."/>
            <person name="Wickell D."/>
            <person name="Kuo L.Y."/>
            <person name="Chen X."/>
            <person name="Nie B."/>
            <person name="Liao X."/>
            <person name="Peng D."/>
            <person name="Ji J."/>
            <person name="Jenkins J."/>
            <person name="Williams M."/>
            <person name="Shu S."/>
            <person name="Plott C."/>
            <person name="Barry K."/>
            <person name="Rajasekar S."/>
            <person name="Grimwood J."/>
            <person name="Han X."/>
            <person name="Sun S."/>
            <person name="Hou Z."/>
            <person name="He W."/>
            <person name="Dai G."/>
            <person name="Sun C."/>
            <person name="Schmutz J."/>
            <person name="Leebens-Mack J.H."/>
            <person name="Li F.W."/>
            <person name="Wang L."/>
        </authorList>
    </citation>
    <scope>NUCLEOTIDE SEQUENCE [LARGE SCALE GENOMIC DNA]</scope>
    <source>
        <strain evidence="2">cv. PW_Plant_1</strain>
    </source>
</reference>
<evidence type="ECO:0000313" key="1">
    <source>
        <dbReference type="EMBL" id="KAJ7535975.1"/>
    </source>
</evidence>
<dbReference type="EMBL" id="CM055103">
    <property type="protein sequence ID" value="KAJ7535975.1"/>
    <property type="molecule type" value="Genomic_DNA"/>
</dbReference>
<dbReference type="Proteomes" id="UP001162992">
    <property type="component" value="Chromosome 12"/>
</dbReference>
<comment type="caution">
    <text evidence="1">The sequence shown here is derived from an EMBL/GenBank/DDBJ whole genome shotgun (WGS) entry which is preliminary data.</text>
</comment>
<gene>
    <name evidence="1" type="ORF">O6H91_12G052200</name>
</gene>
<evidence type="ECO:0000313" key="2">
    <source>
        <dbReference type="Proteomes" id="UP001162992"/>
    </source>
</evidence>
<sequence>MTSKIAFMANKTWYYACEALVHLHSLRLVLHRSDAAFSPLQQCLQLKACLNRSLGFSEPSILCSWLTFVGNSCCVIVPLPLCLLDHSVPVQARAHADHIEIRLQLLHCKDSAGGQQPLFGLLLERQTEDAYDLIEVGDALYCKNCSTRITRSPFRKVQELPSMDWRELADHWYGSCCCSSNIKTEDLLSRFASQCAPSEGACLVGPTTSYVPRENLLTESTFAAPTSSLCNEETADGVQTEQESVRVQINGSCLVTVYDNNTLTSLPVAESKACLSHADANLIDVCNLKSENIRENKVLSPYQQSMDWTSEHMDRACIHSERSASEDISLAGAIIESRLQHLSNHPCNSHWNEHECREEHHLRGQKDIQLGGSKIEYLDRLIQGPTGFSYPGEWLSYKCHSCSALLGVYTKVISDGLEEGVHFYKRHILTKKLTGNLSDAFRKHTLQRDIAFELKSKLEVNASYRFLVRGLNLKKPFLKLIIVHDDSWLCVGHCEESLDWENELVASHSNDLPQCCKDSSVDCGSMECKASAENSSYFERKPGGCLKQSEMLTTFKPAMKVNFCDCRDFTEEELSHVEDWGKECQADDIFVLEEEAPPLVEKLLENQRFCPPAFSIFKNFSISFLLK</sequence>
<accession>A0ACC2C1U6</accession>
<proteinExistence type="predicted"/>
<keyword evidence="2" id="KW-1185">Reference proteome</keyword>